<sequence length="221" mass="24528">MNEILWLQFAHIVAFVYWLGGDLGTFVASRYVVNRDIGVEARAIALKIMLACDQGPKMSMPLILPLGMHMSVSMGLVQIPTWALLVVWLLAAVWLGNVLVLYFNEGKAFTARLSQFDLYFRIAVVIALTVFAVMGLLDQAPIFADWVAWKILVFAALVCCGIAIRINLKPFVPAFVKLMSEGPSELVNNTMADSVARCRPWVWIIWLGLFVNAAFGVHLIG</sequence>
<organism evidence="2 3">
    <name type="scientific">Litorivivens lipolytica</name>
    <dbReference type="NCBI Taxonomy" id="1524264"/>
    <lineage>
        <taxon>Bacteria</taxon>
        <taxon>Pseudomonadati</taxon>
        <taxon>Pseudomonadota</taxon>
        <taxon>Gammaproteobacteria</taxon>
        <taxon>Litorivivens</taxon>
    </lineage>
</organism>
<evidence type="ECO:0008006" key="4">
    <source>
        <dbReference type="Google" id="ProtNLM"/>
    </source>
</evidence>
<keyword evidence="1" id="KW-1133">Transmembrane helix</keyword>
<dbReference type="Proteomes" id="UP000537130">
    <property type="component" value="Unassembled WGS sequence"/>
</dbReference>
<feature type="transmembrane region" description="Helical" evidence="1">
    <location>
        <begin position="149"/>
        <end position="168"/>
    </location>
</feature>
<dbReference type="AlphaFoldDB" id="A0A7W4W5R9"/>
<name>A0A7W4W5R9_9GAMM</name>
<keyword evidence="1" id="KW-0812">Transmembrane</keyword>
<proteinExistence type="predicted"/>
<evidence type="ECO:0000313" key="2">
    <source>
        <dbReference type="EMBL" id="MBB3047949.1"/>
    </source>
</evidence>
<evidence type="ECO:0000313" key="3">
    <source>
        <dbReference type="Proteomes" id="UP000537130"/>
    </source>
</evidence>
<feature type="transmembrane region" description="Helical" evidence="1">
    <location>
        <begin position="116"/>
        <end position="137"/>
    </location>
</feature>
<evidence type="ECO:0000256" key="1">
    <source>
        <dbReference type="SAM" id="Phobius"/>
    </source>
</evidence>
<feature type="transmembrane region" description="Helical" evidence="1">
    <location>
        <begin position="6"/>
        <end position="28"/>
    </location>
</feature>
<comment type="caution">
    <text evidence="2">The sequence shown here is derived from an EMBL/GenBank/DDBJ whole genome shotgun (WGS) entry which is preliminary data.</text>
</comment>
<dbReference type="EMBL" id="JACHWY010000002">
    <property type="protein sequence ID" value="MBB3047949.1"/>
    <property type="molecule type" value="Genomic_DNA"/>
</dbReference>
<protein>
    <recommendedName>
        <fullName evidence="4">Copper resistance protein D</fullName>
    </recommendedName>
</protein>
<gene>
    <name evidence="2" type="ORF">FHR99_002215</name>
</gene>
<reference evidence="2 3" key="1">
    <citation type="submission" date="2020-08" db="EMBL/GenBank/DDBJ databases">
        <title>Genomic Encyclopedia of Type Strains, Phase III (KMG-III): the genomes of soil and plant-associated and newly described type strains.</title>
        <authorList>
            <person name="Whitman W."/>
        </authorList>
    </citation>
    <scope>NUCLEOTIDE SEQUENCE [LARGE SCALE GENOMIC DNA]</scope>
    <source>
        <strain evidence="2 3">CECT 8654</strain>
    </source>
</reference>
<accession>A0A7W4W5R9</accession>
<dbReference type="RefSeq" id="WP_183410698.1">
    <property type="nucleotide sequence ID" value="NZ_JACHWY010000002.1"/>
</dbReference>
<keyword evidence="1" id="KW-0472">Membrane</keyword>
<feature type="transmembrane region" description="Helical" evidence="1">
    <location>
        <begin position="85"/>
        <end position="104"/>
    </location>
</feature>
<keyword evidence="3" id="KW-1185">Reference proteome</keyword>
<feature type="transmembrane region" description="Helical" evidence="1">
    <location>
        <begin position="201"/>
        <end position="220"/>
    </location>
</feature>